<evidence type="ECO:0000313" key="4">
    <source>
        <dbReference type="Proteomes" id="UP000319257"/>
    </source>
</evidence>
<sequence length="376" mass="41805">MEQPTPRKDRVLERFLLFLLIILPGILAIVLGGGLVAGTIYALDVRIRHLVDTASVDPDPAVWVKQARTFAYDRCYNGCRDATCLSDPDAVAKACARTAKAGATCDAARMWNWRDGRYQDHCLAAVGDMFKADALHAKKMKLRQQYAIIILCLLGGLVLGWVTYKLAKRYAAGWRHRLLDRGALRDLDQRGGAQEPELMPREEKVSRPHEGRSRVKTALLVILAFFGKKTQAFPCAGYGTKQWQTFENANRTVIGFVQGWMSDCYHYQSCYSSCSESCSTSGGTTSCHTTCRDSCTTHTGVRTYPDFYVSRAAKKVVDCGFHLIDQLNETVDARVANAGIESNYWVTIVVNAYNVTSPGVTDDDVWCLYNIGNTKP</sequence>
<evidence type="ECO:0000256" key="2">
    <source>
        <dbReference type="SAM" id="Phobius"/>
    </source>
</evidence>
<feature type="transmembrane region" description="Helical" evidence="2">
    <location>
        <begin position="15"/>
        <end position="43"/>
    </location>
</feature>
<evidence type="ECO:0000313" key="3">
    <source>
        <dbReference type="EMBL" id="TPX16102.1"/>
    </source>
</evidence>
<protein>
    <submittedName>
        <fullName evidence="3">Uncharacterized protein</fullName>
    </submittedName>
</protein>
<name>A0A507B1F4_9PEZI</name>
<comment type="caution">
    <text evidence="3">The sequence shown here is derived from an EMBL/GenBank/DDBJ whole genome shotgun (WGS) entry which is preliminary data.</text>
</comment>
<proteinExistence type="predicted"/>
<dbReference type="InParanoid" id="A0A507B1F4"/>
<accession>A0A507B1F4</accession>
<keyword evidence="4" id="KW-1185">Reference proteome</keyword>
<feature type="transmembrane region" description="Helical" evidence="2">
    <location>
        <begin position="146"/>
        <end position="164"/>
    </location>
</feature>
<organism evidence="3 4">
    <name type="scientific">Thyridium curvatum</name>
    <dbReference type="NCBI Taxonomy" id="1093900"/>
    <lineage>
        <taxon>Eukaryota</taxon>
        <taxon>Fungi</taxon>
        <taxon>Dikarya</taxon>
        <taxon>Ascomycota</taxon>
        <taxon>Pezizomycotina</taxon>
        <taxon>Sordariomycetes</taxon>
        <taxon>Sordariomycetidae</taxon>
        <taxon>Thyridiales</taxon>
        <taxon>Thyridiaceae</taxon>
        <taxon>Thyridium</taxon>
    </lineage>
</organism>
<gene>
    <name evidence="3" type="ORF">E0L32_004097</name>
</gene>
<keyword evidence="2" id="KW-0812">Transmembrane</keyword>
<keyword evidence="2" id="KW-1133">Transmembrane helix</keyword>
<evidence type="ECO:0000256" key="1">
    <source>
        <dbReference type="SAM" id="MobiDB-lite"/>
    </source>
</evidence>
<keyword evidence="2" id="KW-0472">Membrane</keyword>
<feature type="region of interest" description="Disordered" evidence="1">
    <location>
        <begin position="190"/>
        <end position="209"/>
    </location>
</feature>
<dbReference type="GeneID" id="41971544"/>
<reference evidence="3 4" key="1">
    <citation type="submission" date="2019-06" db="EMBL/GenBank/DDBJ databases">
        <title>Draft genome sequence of the filamentous fungus Phialemoniopsis curvata isolated from diesel fuel.</title>
        <authorList>
            <person name="Varaljay V.A."/>
            <person name="Lyon W.J."/>
            <person name="Crouch A.L."/>
            <person name="Drake C.E."/>
            <person name="Hollomon J.M."/>
            <person name="Nadeau L.J."/>
            <person name="Nunn H.S."/>
            <person name="Stevenson B.S."/>
            <person name="Bojanowski C.L."/>
            <person name="Crookes-Goodson W.J."/>
        </authorList>
    </citation>
    <scope>NUCLEOTIDE SEQUENCE [LARGE SCALE GENOMIC DNA]</scope>
    <source>
        <strain evidence="3 4">D216</strain>
    </source>
</reference>
<dbReference type="RefSeq" id="XP_030997813.1">
    <property type="nucleotide sequence ID" value="XM_031138470.1"/>
</dbReference>
<dbReference type="EMBL" id="SKBQ01000019">
    <property type="protein sequence ID" value="TPX16102.1"/>
    <property type="molecule type" value="Genomic_DNA"/>
</dbReference>
<dbReference type="OrthoDB" id="3926976at2759"/>
<feature type="compositionally biased region" description="Basic and acidic residues" evidence="1">
    <location>
        <begin position="198"/>
        <end position="209"/>
    </location>
</feature>
<dbReference type="AlphaFoldDB" id="A0A507B1F4"/>
<dbReference type="Proteomes" id="UP000319257">
    <property type="component" value="Unassembled WGS sequence"/>
</dbReference>